<protein>
    <recommendedName>
        <fullName evidence="4">Spondin-like TSP1 domain-containing protein</fullName>
    </recommendedName>
</protein>
<dbReference type="Proteomes" id="UP001283361">
    <property type="component" value="Unassembled WGS sequence"/>
</dbReference>
<evidence type="ECO:0000256" key="1">
    <source>
        <dbReference type="ARBA" id="ARBA00022729"/>
    </source>
</evidence>
<evidence type="ECO:0000313" key="5">
    <source>
        <dbReference type="EMBL" id="KAK3797778.1"/>
    </source>
</evidence>
<dbReference type="InterPro" id="IPR000884">
    <property type="entry name" value="TSP1_rpt"/>
</dbReference>
<dbReference type="InterPro" id="IPR036383">
    <property type="entry name" value="TSP1_rpt_sf"/>
</dbReference>
<dbReference type="SUPFAM" id="SSF82895">
    <property type="entry name" value="TSP-1 type 1 repeat"/>
    <property type="match status" value="1"/>
</dbReference>
<dbReference type="InterPro" id="IPR039942">
    <property type="entry name" value="SBSPO"/>
</dbReference>
<keyword evidence="6" id="KW-1185">Reference proteome</keyword>
<dbReference type="Gene3D" id="2.20.100.10">
    <property type="entry name" value="Thrombospondin type-1 (TSP1) repeat"/>
    <property type="match status" value="1"/>
</dbReference>
<comment type="caution">
    <text evidence="5">The sequence shown here is derived from an EMBL/GenBank/DDBJ whole genome shotgun (WGS) entry which is preliminary data.</text>
</comment>
<dbReference type="PANTHER" id="PTHR20920:SF5">
    <property type="entry name" value="SMB DOMAIN-CONTAINING PROTEIN"/>
    <property type="match status" value="1"/>
</dbReference>
<evidence type="ECO:0000259" key="4">
    <source>
        <dbReference type="Pfam" id="PF19028"/>
    </source>
</evidence>
<dbReference type="EMBL" id="JAWDGP010000742">
    <property type="protein sequence ID" value="KAK3797778.1"/>
    <property type="molecule type" value="Genomic_DNA"/>
</dbReference>
<evidence type="ECO:0000256" key="3">
    <source>
        <dbReference type="ARBA" id="ARBA00023180"/>
    </source>
</evidence>
<name>A0AAE1B1C3_9GAST</name>
<dbReference type="PROSITE" id="PS50092">
    <property type="entry name" value="TSP1"/>
    <property type="match status" value="1"/>
</dbReference>
<dbReference type="Pfam" id="PF19028">
    <property type="entry name" value="TSP1_spondin"/>
    <property type="match status" value="1"/>
</dbReference>
<sequence>MSYQLFIVARNVTLSIMRLLSWCKSLPWRSNNSLALSQLDSLRNQRRVRELMTSSTGQHKGLRVAEGGSRQLVSMDQCWYVQTMYHTVWTRVGVRAYEVRDLQKQYFEGTERSSPKGQHVVAVSWGQGRELFCLLRKAQPVFDIQRDRVDCVVGEWEEWSTCDNACGYGTRRRTRGVNVQPDNGGSNCPVLKQRRACVDYKEEICAQNRVEEQAEEKAGKRVTKIHLRGSLGTSRDSSERKWDFERFLIERREERLERKLAKVVASALHKGFWSRNPGKSSLDELV</sequence>
<dbReference type="AlphaFoldDB" id="A0AAE1B1C3"/>
<proteinExistence type="predicted"/>
<dbReference type="PANTHER" id="PTHR20920">
    <property type="entry name" value="RPE-SPONDIN"/>
    <property type="match status" value="1"/>
</dbReference>
<evidence type="ECO:0000256" key="2">
    <source>
        <dbReference type="ARBA" id="ARBA00023157"/>
    </source>
</evidence>
<reference evidence="5" key="1">
    <citation type="journal article" date="2023" name="G3 (Bethesda)">
        <title>A reference genome for the long-term kleptoplast-retaining sea slug Elysia crispata morphotype clarki.</title>
        <authorList>
            <person name="Eastman K.E."/>
            <person name="Pendleton A.L."/>
            <person name="Shaikh M.A."/>
            <person name="Suttiyut T."/>
            <person name="Ogas R."/>
            <person name="Tomko P."/>
            <person name="Gavelis G."/>
            <person name="Widhalm J.R."/>
            <person name="Wisecaver J.H."/>
        </authorList>
    </citation>
    <scope>NUCLEOTIDE SEQUENCE</scope>
    <source>
        <strain evidence="5">ECLA1</strain>
    </source>
</reference>
<organism evidence="5 6">
    <name type="scientific">Elysia crispata</name>
    <name type="common">lettuce slug</name>
    <dbReference type="NCBI Taxonomy" id="231223"/>
    <lineage>
        <taxon>Eukaryota</taxon>
        <taxon>Metazoa</taxon>
        <taxon>Spiralia</taxon>
        <taxon>Lophotrochozoa</taxon>
        <taxon>Mollusca</taxon>
        <taxon>Gastropoda</taxon>
        <taxon>Heterobranchia</taxon>
        <taxon>Euthyneura</taxon>
        <taxon>Panpulmonata</taxon>
        <taxon>Sacoglossa</taxon>
        <taxon>Placobranchoidea</taxon>
        <taxon>Plakobranchidae</taxon>
        <taxon>Elysia</taxon>
    </lineage>
</organism>
<evidence type="ECO:0000313" key="6">
    <source>
        <dbReference type="Proteomes" id="UP001283361"/>
    </source>
</evidence>
<gene>
    <name evidence="5" type="ORF">RRG08_059172</name>
</gene>
<dbReference type="SMART" id="SM00209">
    <property type="entry name" value="TSP1"/>
    <property type="match status" value="1"/>
</dbReference>
<dbReference type="InterPro" id="IPR044004">
    <property type="entry name" value="TSP1_spondin_dom"/>
</dbReference>
<keyword evidence="1" id="KW-0732">Signal</keyword>
<keyword evidence="2" id="KW-1015">Disulfide bond</keyword>
<keyword evidence="3" id="KW-0325">Glycoprotein</keyword>
<feature type="domain" description="Spondin-like TSP1" evidence="4">
    <location>
        <begin position="151"/>
        <end position="199"/>
    </location>
</feature>
<accession>A0AAE1B1C3</accession>